<comment type="caution">
    <text evidence="2">The sequence shown here is derived from an EMBL/GenBank/DDBJ whole genome shotgun (WGS) entry which is preliminary data.</text>
</comment>
<evidence type="ECO:0000313" key="3">
    <source>
        <dbReference type="Proteomes" id="UP001333110"/>
    </source>
</evidence>
<keyword evidence="3" id="KW-1185">Reference proteome</keyword>
<evidence type="ECO:0000256" key="1">
    <source>
        <dbReference type="SAM" id="Phobius"/>
    </source>
</evidence>
<accession>A0AAN7P171</accession>
<keyword evidence="1" id="KW-0472">Membrane</keyword>
<evidence type="ECO:0000313" key="2">
    <source>
        <dbReference type="EMBL" id="KAK4819998.1"/>
    </source>
</evidence>
<protein>
    <submittedName>
        <fullName evidence="2">Uncharacterized protein</fullName>
    </submittedName>
</protein>
<sequence>MLDGLKVPLIFEGSIHLSPFHLSSLIHLLIVFMFFSGPTLGYIGWILLARVAMYGDSTTSLSGQPVPTIDHPFSKEIFPNIQSKPLLTQLGAISSHPIACHLGEEADPHLSTTSFQDANGFLGHLGTLLAHVQPAVNQHPQVLFCRAAFEPLFPKPVALHGVAGAQEQDPALGLVKPHTIDLGPLIQPVPIPLQSLLTLKKVDTPTQFGVICKFTEGALNPLIQIVDKDTKQDWPQN</sequence>
<name>A0AAN7P171_MYCAM</name>
<proteinExistence type="predicted"/>
<dbReference type="Proteomes" id="UP001333110">
    <property type="component" value="Unassembled WGS sequence"/>
</dbReference>
<dbReference type="EMBL" id="JAUNZN010000006">
    <property type="protein sequence ID" value="KAK4819998.1"/>
    <property type="molecule type" value="Genomic_DNA"/>
</dbReference>
<keyword evidence="1" id="KW-1133">Transmembrane helix</keyword>
<gene>
    <name evidence="2" type="ORF">QYF61_017377</name>
</gene>
<dbReference type="AlphaFoldDB" id="A0AAN7P171"/>
<feature type="transmembrane region" description="Helical" evidence="1">
    <location>
        <begin position="25"/>
        <end position="48"/>
    </location>
</feature>
<keyword evidence="1" id="KW-0812">Transmembrane</keyword>
<organism evidence="2 3">
    <name type="scientific">Mycteria americana</name>
    <name type="common">Wood stork</name>
    <dbReference type="NCBI Taxonomy" id="33587"/>
    <lineage>
        <taxon>Eukaryota</taxon>
        <taxon>Metazoa</taxon>
        <taxon>Chordata</taxon>
        <taxon>Craniata</taxon>
        <taxon>Vertebrata</taxon>
        <taxon>Euteleostomi</taxon>
        <taxon>Archelosauria</taxon>
        <taxon>Archosauria</taxon>
        <taxon>Dinosauria</taxon>
        <taxon>Saurischia</taxon>
        <taxon>Theropoda</taxon>
        <taxon>Coelurosauria</taxon>
        <taxon>Aves</taxon>
        <taxon>Neognathae</taxon>
        <taxon>Neoaves</taxon>
        <taxon>Aequornithes</taxon>
        <taxon>Ciconiiformes</taxon>
        <taxon>Ciconiidae</taxon>
        <taxon>Mycteria</taxon>
    </lineage>
</organism>
<reference evidence="2 3" key="1">
    <citation type="journal article" date="2023" name="J. Hered.">
        <title>Chromosome-level genome of the wood stork (Mycteria americana) provides insight into avian chromosome evolution.</title>
        <authorList>
            <person name="Flamio R. Jr."/>
            <person name="Ramstad K.M."/>
        </authorList>
    </citation>
    <scope>NUCLEOTIDE SEQUENCE [LARGE SCALE GENOMIC DNA]</scope>
    <source>
        <strain evidence="2">JAX WOST 10</strain>
    </source>
</reference>